<keyword evidence="2" id="KW-1185">Reference proteome</keyword>
<protein>
    <submittedName>
        <fullName evidence="1">Uncharacterized protein</fullName>
    </submittedName>
</protein>
<proteinExistence type="predicted"/>
<dbReference type="RefSeq" id="WP_109685116.1">
    <property type="nucleotide sequence ID" value="NZ_QGDN01000001.1"/>
</dbReference>
<reference evidence="2" key="1">
    <citation type="submission" date="2016-10" db="EMBL/GenBank/DDBJ databases">
        <authorList>
            <person name="Varghese N."/>
            <person name="Submissions S."/>
        </authorList>
    </citation>
    <scope>NUCLEOTIDE SEQUENCE [LARGE SCALE GENOMIC DNA]</scope>
    <source>
        <strain evidence="2">DSM 22951</strain>
    </source>
</reference>
<sequence>MSTVDASGAIHGADGKFAGHVAGEAAEVSLRGPDGSDTVAAPVSSDWRELRARQLDSLGYVAPIATSTRIDPKTTEGIDQWWSTTFVDAEYGHGGGDYPLMPDDNTPNMTAGKSISGNRRTHRMSYSGHGMTLRMPSKTAIHRFSAAQHDRTFDVPVSASLPDGRMVHGTVRVTKGSDGQWETKGLGFAPEHEVFVAEGVSAVLEGQRARTSLAAAGDLVARRRERLANTGAKAMPVQSTWIRSVGYGSTDSGEGMMTLTTKGYTRKDGSVAPPKTYGYKVDPATYAAMANSDAPGKVFNRFVRGERGVTVDTCGKCGLMTASGADHHCPTREKPRSVEDAAIRERQRERAALVSRIFRRRN</sequence>
<dbReference type="AlphaFoldDB" id="A0A2Y8ZX84"/>
<dbReference type="OrthoDB" id="5084264at2"/>
<gene>
    <name evidence="1" type="ORF">SAMN04489750_1810</name>
</gene>
<evidence type="ECO:0000313" key="1">
    <source>
        <dbReference type="EMBL" id="SSA34487.1"/>
    </source>
</evidence>
<evidence type="ECO:0000313" key="2">
    <source>
        <dbReference type="Proteomes" id="UP000250028"/>
    </source>
</evidence>
<dbReference type="Proteomes" id="UP000250028">
    <property type="component" value="Unassembled WGS sequence"/>
</dbReference>
<accession>A0A2Y8ZX84</accession>
<dbReference type="EMBL" id="UESZ01000001">
    <property type="protein sequence ID" value="SSA34487.1"/>
    <property type="molecule type" value="Genomic_DNA"/>
</dbReference>
<name>A0A2Y8ZX84_9MICO</name>
<organism evidence="1 2">
    <name type="scientific">Branchiibius hedensis</name>
    <dbReference type="NCBI Taxonomy" id="672460"/>
    <lineage>
        <taxon>Bacteria</taxon>
        <taxon>Bacillati</taxon>
        <taxon>Actinomycetota</taxon>
        <taxon>Actinomycetes</taxon>
        <taxon>Micrococcales</taxon>
        <taxon>Dermacoccaceae</taxon>
        <taxon>Branchiibius</taxon>
    </lineage>
</organism>